<dbReference type="GO" id="GO:0046167">
    <property type="term" value="P:glycerol-3-phosphate biosynthetic process"/>
    <property type="evidence" value="ECO:0007669"/>
    <property type="project" value="UniProtKB-UniRule"/>
</dbReference>
<evidence type="ECO:0000256" key="8">
    <source>
        <dbReference type="ARBA" id="ARBA00023264"/>
    </source>
</evidence>
<feature type="binding site" evidence="13">
    <location>
        <position position="46"/>
    </location>
    <ligand>
        <name>NADPH</name>
        <dbReference type="ChEBI" id="CHEBI:57783"/>
    </ligand>
</feature>
<feature type="binding site" evidence="13">
    <location>
        <position position="103"/>
    </location>
    <ligand>
        <name>sn-glycerol 3-phosphate</name>
        <dbReference type="ChEBI" id="CHEBI:57597"/>
    </ligand>
</feature>
<dbReference type="InterPro" id="IPR036291">
    <property type="entry name" value="NAD(P)-bd_dom_sf"/>
</dbReference>
<comment type="subcellular location">
    <subcellularLocation>
        <location evidence="13">Cytoplasm</location>
    </subcellularLocation>
</comment>
<evidence type="ECO:0000256" key="9">
    <source>
        <dbReference type="ARBA" id="ARBA00052716"/>
    </source>
</evidence>
<evidence type="ECO:0000256" key="3">
    <source>
        <dbReference type="ARBA" id="ARBA00022857"/>
    </source>
</evidence>
<keyword evidence="6 13" id="KW-0443">Lipid metabolism</keyword>
<dbReference type="RefSeq" id="WP_213403874.1">
    <property type="nucleotide sequence ID" value="NZ_JAGIBT010000005.1"/>
</dbReference>
<dbReference type="EMBL" id="JAGIBU010000004">
    <property type="protein sequence ID" value="MBS7824711.1"/>
    <property type="molecule type" value="Genomic_DNA"/>
</dbReference>
<gene>
    <name evidence="13" type="primary">gpsA</name>
    <name evidence="20" type="ORF">J7561_05775</name>
</gene>
<keyword evidence="13" id="KW-0547">Nucleotide-binding</keyword>
<evidence type="ECO:0000256" key="16">
    <source>
        <dbReference type="PIRSR" id="PIRSR000114-3"/>
    </source>
</evidence>
<dbReference type="GO" id="GO:0046168">
    <property type="term" value="P:glycerol-3-phosphate catabolic process"/>
    <property type="evidence" value="ECO:0007669"/>
    <property type="project" value="InterPro"/>
</dbReference>
<feature type="binding site" evidence="13">
    <location>
        <position position="250"/>
    </location>
    <ligand>
        <name>NADPH</name>
        <dbReference type="ChEBI" id="CHEBI:57783"/>
    </ligand>
</feature>
<dbReference type="GO" id="GO:0005975">
    <property type="term" value="P:carbohydrate metabolic process"/>
    <property type="evidence" value="ECO:0007669"/>
    <property type="project" value="InterPro"/>
</dbReference>
<sequence length="326" mass="35559">MIGVIGSGSWGSALAIHIAKCQDVMLWGFNNEDVESINNTRTNPRYLGDIVYPENITATTQLKEVVDQCDQLVFVVPSFALQGILKEIKEYQRPGLSFINATKGLEHDSNRFFSTLIDELFDYPVQAVLSGPSFASEVARHLPTAITIASKNERDAKSFLPLFHHHHMRVYLNSDPIGVQLAGTYKNVIAIAAGISAGLGFGCNARAALITRGLAEMTRLGTSLGASVETFLGLAGVGDLTLTATSTESRNYRFGQFIGQGLTKEEAFEKVFQVVEGANNVINMKMLGEAQGIELPIVNEVYQILMENLPPHLAMSHLLERSAKSE</sequence>
<evidence type="ECO:0000256" key="7">
    <source>
        <dbReference type="ARBA" id="ARBA00023209"/>
    </source>
</evidence>
<evidence type="ECO:0000256" key="15">
    <source>
        <dbReference type="PIRSR" id="PIRSR000114-2"/>
    </source>
</evidence>
<keyword evidence="8 13" id="KW-1208">Phospholipid metabolism</keyword>
<feature type="binding site" evidence="16">
    <location>
        <position position="250"/>
    </location>
    <ligand>
        <name>NAD(+)</name>
        <dbReference type="ChEBI" id="CHEBI:57540"/>
    </ligand>
</feature>
<evidence type="ECO:0000256" key="13">
    <source>
        <dbReference type="HAMAP-Rule" id="MF_00394"/>
    </source>
</evidence>
<accession>A0AB35BYC5</accession>
<keyword evidence="7 13" id="KW-0594">Phospholipid biosynthesis</keyword>
<dbReference type="NCBIfam" id="NF000942">
    <property type="entry name" value="PRK00094.1-4"/>
    <property type="match status" value="1"/>
</dbReference>
<dbReference type="FunFam" id="1.10.1040.10:FF:000001">
    <property type="entry name" value="Glycerol-3-phosphate dehydrogenase [NAD(P)+]"/>
    <property type="match status" value="1"/>
</dbReference>
<dbReference type="Proteomes" id="UP000680020">
    <property type="component" value="Unassembled WGS sequence"/>
</dbReference>
<feature type="domain" description="Glycerol-3-phosphate dehydrogenase NAD-dependent N-terminal" evidence="18">
    <location>
        <begin position="2"/>
        <end position="154"/>
    </location>
</feature>
<dbReference type="PIRSF" id="PIRSF000114">
    <property type="entry name" value="Glycerol-3-P_dh"/>
    <property type="match status" value="1"/>
</dbReference>
<evidence type="ECO:0000256" key="1">
    <source>
        <dbReference type="ARBA" id="ARBA00011009"/>
    </source>
</evidence>
<dbReference type="InterPro" id="IPR008927">
    <property type="entry name" value="6-PGluconate_DH-like_C_sf"/>
</dbReference>
<dbReference type="SUPFAM" id="SSF51735">
    <property type="entry name" value="NAD(P)-binding Rossmann-fold domains"/>
    <property type="match status" value="1"/>
</dbReference>
<dbReference type="EC" id="1.1.1.94" evidence="10 13"/>
<protein>
    <recommendedName>
        <fullName evidence="11 13">Glycerol-3-phosphate dehydrogenase [NAD(P)+]</fullName>
        <ecNumber evidence="10 13">1.1.1.94</ecNumber>
    </recommendedName>
    <alternativeName>
        <fullName evidence="13">NAD(P)(+)-dependent glycerol-3-phosphate dehydrogenase</fullName>
    </alternativeName>
    <alternativeName>
        <fullName evidence="12 13">NAD(P)H-dependent dihydroxyacetone-phosphate reductase</fullName>
    </alternativeName>
</protein>
<evidence type="ECO:0000256" key="6">
    <source>
        <dbReference type="ARBA" id="ARBA00023098"/>
    </source>
</evidence>
<dbReference type="InterPro" id="IPR013328">
    <property type="entry name" value="6PGD_dom2"/>
</dbReference>
<evidence type="ECO:0000256" key="5">
    <source>
        <dbReference type="ARBA" id="ARBA00023027"/>
    </source>
</evidence>
<feature type="binding site" evidence="13">
    <location>
        <position position="103"/>
    </location>
    <ligand>
        <name>NADPH</name>
        <dbReference type="ChEBI" id="CHEBI:57783"/>
    </ligand>
</feature>
<dbReference type="InterPro" id="IPR011128">
    <property type="entry name" value="G3P_DH_NAD-dep_N"/>
</dbReference>
<comment type="similarity">
    <text evidence="1 13 17">Belongs to the NAD-dependent glycerol-3-phosphate dehydrogenase family.</text>
</comment>
<dbReference type="GO" id="GO:0005829">
    <property type="term" value="C:cytosol"/>
    <property type="evidence" value="ECO:0007669"/>
    <property type="project" value="TreeGrafter"/>
</dbReference>
<feature type="binding site" evidence="13">
    <location>
        <position position="251"/>
    </location>
    <ligand>
        <name>sn-glycerol 3-phosphate</name>
        <dbReference type="ChEBI" id="CHEBI:57597"/>
    </ligand>
</feature>
<evidence type="ECO:0000256" key="4">
    <source>
        <dbReference type="ARBA" id="ARBA00023002"/>
    </source>
</evidence>
<feature type="binding site" evidence="16">
    <location>
        <begin position="6"/>
        <end position="11"/>
    </location>
    <ligand>
        <name>NAD(+)</name>
        <dbReference type="ChEBI" id="CHEBI:57540"/>
    </ligand>
</feature>
<feature type="binding site" evidence="13">
    <location>
        <position position="276"/>
    </location>
    <ligand>
        <name>NADPH</name>
        <dbReference type="ChEBI" id="CHEBI:57783"/>
    </ligand>
</feature>
<dbReference type="Gene3D" id="1.10.1040.10">
    <property type="entry name" value="N-(1-d-carboxylethyl)-l-norvaline Dehydrogenase, domain 2"/>
    <property type="match status" value="1"/>
</dbReference>
<dbReference type="InterPro" id="IPR006109">
    <property type="entry name" value="G3P_DH_NAD-dep_C"/>
</dbReference>
<keyword evidence="13" id="KW-0963">Cytoplasm</keyword>
<dbReference type="Pfam" id="PF07479">
    <property type="entry name" value="NAD_Gly3P_dh_C"/>
    <property type="match status" value="1"/>
</dbReference>
<dbReference type="Gene3D" id="3.40.50.720">
    <property type="entry name" value="NAD(P)-binding Rossmann-like Domain"/>
    <property type="match status" value="1"/>
</dbReference>
<dbReference type="HAMAP" id="MF_00394">
    <property type="entry name" value="NAD_Glyc3P_dehydrog"/>
    <property type="match status" value="1"/>
</dbReference>
<keyword evidence="4 13" id="KW-0560">Oxidoreductase</keyword>
<feature type="binding site" evidence="13">
    <location>
        <position position="249"/>
    </location>
    <ligand>
        <name>sn-glycerol 3-phosphate</name>
        <dbReference type="ChEBI" id="CHEBI:57597"/>
    </ligand>
</feature>
<dbReference type="GO" id="GO:0006650">
    <property type="term" value="P:glycerophospholipid metabolic process"/>
    <property type="evidence" value="ECO:0007669"/>
    <property type="project" value="UniProtKB-UniRule"/>
</dbReference>
<feature type="binding site" evidence="15">
    <location>
        <position position="103"/>
    </location>
    <ligand>
        <name>substrate</name>
    </ligand>
</feature>
<evidence type="ECO:0000256" key="10">
    <source>
        <dbReference type="ARBA" id="ARBA00066687"/>
    </source>
</evidence>
<proteinExistence type="inferred from homology"/>
<comment type="pathway">
    <text evidence="13">Membrane lipid metabolism; glycerophospholipid metabolism.</text>
</comment>
<comment type="catalytic activity">
    <reaction evidence="13">
        <text>sn-glycerol 3-phosphate + NAD(+) = dihydroxyacetone phosphate + NADH + H(+)</text>
        <dbReference type="Rhea" id="RHEA:11092"/>
        <dbReference type="ChEBI" id="CHEBI:15378"/>
        <dbReference type="ChEBI" id="CHEBI:57540"/>
        <dbReference type="ChEBI" id="CHEBI:57597"/>
        <dbReference type="ChEBI" id="CHEBI:57642"/>
        <dbReference type="ChEBI" id="CHEBI:57945"/>
        <dbReference type="EC" id="1.1.1.94"/>
    </reaction>
</comment>
<dbReference type="GO" id="GO:0047952">
    <property type="term" value="F:glycerol-3-phosphate dehydrogenase [NAD(P)+] activity"/>
    <property type="evidence" value="ECO:0007669"/>
    <property type="project" value="UniProtKB-UniRule"/>
</dbReference>
<feature type="binding site" evidence="15">
    <location>
        <begin position="250"/>
        <end position="251"/>
    </location>
    <ligand>
        <name>substrate</name>
    </ligand>
</feature>
<dbReference type="SUPFAM" id="SSF48179">
    <property type="entry name" value="6-phosphogluconate dehydrogenase C-terminal domain-like"/>
    <property type="match status" value="1"/>
</dbReference>
<dbReference type="AlphaFoldDB" id="A0AB35BYC5"/>
<evidence type="ECO:0000259" key="19">
    <source>
        <dbReference type="Pfam" id="PF07479"/>
    </source>
</evidence>
<name>A0AB35BYC5_9GAMM</name>
<feature type="binding site" evidence="13">
    <location>
        <position position="274"/>
    </location>
    <ligand>
        <name>NADPH</name>
        <dbReference type="ChEBI" id="CHEBI:57783"/>
    </ligand>
</feature>
<dbReference type="PANTHER" id="PTHR11728">
    <property type="entry name" value="GLYCEROL-3-PHOSPHATE DEHYDROGENASE"/>
    <property type="match status" value="1"/>
</dbReference>
<dbReference type="InterPro" id="IPR006168">
    <property type="entry name" value="G3P_DH_NAD-dep"/>
</dbReference>
<feature type="binding site" evidence="13">
    <location>
        <position position="10"/>
    </location>
    <ligand>
        <name>NADPH</name>
        <dbReference type="ChEBI" id="CHEBI:57783"/>
    </ligand>
</feature>
<feature type="binding site" evidence="13">
    <location>
        <position position="133"/>
    </location>
    <ligand>
        <name>sn-glycerol 3-phosphate</name>
        <dbReference type="ChEBI" id="CHEBI:57597"/>
    </ligand>
</feature>
<evidence type="ECO:0000256" key="14">
    <source>
        <dbReference type="PIRSR" id="PIRSR000114-1"/>
    </source>
</evidence>
<comment type="caution">
    <text evidence="13">Lacks conserved residue(s) required for the propagation of feature annotation.</text>
</comment>
<comment type="caution">
    <text evidence="20">The sequence shown here is derived from an EMBL/GenBank/DDBJ whole genome shotgun (WGS) entry which is preliminary data.</text>
</comment>
<evidence type="ECO:0000256" key="11">
    <source>
        <dbReference type="ARBA" id="ARBA00069372"/>
    </source>
</evidence>
<dbReference type="PRINTS" id="PR00077">
    <property type="entry name" value="GPDHDRGNASE"/>
</dbReference>
<evidence type="ECO:0000259" key="18">
    <source>
        <dbReference type="Pfam" id="PF01210"/>
    </source>
</evidence>
<dbReference type="PROSITE" id="PS00957">
    <property type="entry name" value="NAD_G3PDH"/>
    <property type="match status" value="1"/>
</dbReference>
<dbReference type="NCBIfam" id="NF000940">
    <property type="entry name" value="PRK00094.1-2"/>
    <property type="match status" value="1"/>
</dbReference>
<feature type="binding site" evidence="16">
    <location>
        <position position="29"/>
    </location>
    <ligand>
        <name>NAD(+)</name>
        <dbReference type="ChEBI" id="CHEBI:57540"/>
    </ligand>
</feature>
<evidence type="ECO:0000313" key="20">
    <source>
        <dbReference type="EMBL" id="MBS7824711.1"/>
    </source>
</evidence>
<evidence type="ECO:0000313" key="21">
    <source>
        <dbReference type="Proteomes" id="UP000680020"/>
    </source>
</evidence>
<reference evidence="20" key="1">
    <citation type="submission" date="2021-03" db="EMBL/GenBank/DDBJ databases">
        <title>Identification and antibiotic profiling of Wohlfahrtiimonas chitiniclastica, an underestimated human pathogen.</title>
        <authorList>
            <person name="Kopf A."/>
            <person name="Bunk B."/>
            <person name="Coldewey S."/>
            <person name="Gunzer F."/>
            <person name="Riedel T."/>
            <person name="Schroettner P."/>
        </authorList>
    </citation>
    <scope>NUCLEOTIDE SEQUENCE</scope>
    <source>
        <strain evidence="20">DSM 100917</strain>
    </source>
</reference>
<dbReference type="GO" id="GO:0051287">
    <property type="term" value="F:NAD binding"/>
    <property type="evidence" value="ECO:0007669"/>
    <property type="project" value="InterPro"/>
</dbReference>
<feature type="binding site" evidence="16">
    <location>
        <position position="135"/>
    </location>
    <ligand>
        <name>NAD(+)</name>
        <dbReference type="ChEBI" id="CHEBI:57540"/>
    </ligand>
</feature>
<feature type="binding site" evidence="13">
    <location>
        <position position="250"/>
    </location>
    <ligand>
        <name>sn-glycerol 3-phosphate</name>
        <dbReference type="ChEBI" id="CHEBI:57597"/>
    </ligand>
</feature>
<dbReference type="Pfam" id="PF01210">
    <property type="entry name" value="NAD_Gly3P_dh_N"/>
    <property type="match status" value="1"/>
</dbReference>
<evidence type="ECO:0000256" key="17">
    <source>
        <dbReference type="RuleBase" id="RU000437"/>
    </source>
</evidence>
<evidence type="ECO:0000256" key="12">
    <source>
        <dbReference type="ARBA" id="ARBA00080511"/>
    </source>
</evidence>
<keyword evidence="3 13" id="KW-0521">NADP</keyword>
<feature type="binding site" evidence="13">
    <location>
        <position position="9"/>
    </location>
    <ligand>
        <name>NADPH</name>
        <dbReference type="ChEBI" id="CHEBI:57783"/>
    </ligand>
</feature>
<feature type="binding site" evidence="13">
    <location>
        <position position="135"/>
    </location>
    <ligand>
        <name>NADPH</name>
        <dbReference type="ChEBI" id="CHEBI:57783"/>
    </ligand>
</feature>
<feature type="binding site" evidence="13">
    <location>
        <position position="131"/>
    </location>
    <ligand>
        <name>sn-glycerol 3-phosphate</name>
        <dbReference type="ChEBI" id="CHEBI:57597"/>
    </ligand>
</feature>
<feature type="binding site" evidence="13">
    <location>
        <position position="186"/>
    </location>
    <ligand>
        <name>sn-glycerol 3-phosphate</name>
        <dbReference type="ChEBI" id="CHEBI:57597"/>
    </ligand>
</feature>
<keyword evidence="2 13" id="KW-0444">Lipid biosynthesis</keyword>
<feature type="domain" description="Glycerol-3-phosphate dehydrogenase NAD-dependent C-terminal" evidence="19">
    <location>
        <begin position="175"/>
        <end position="315"/>
    </location>
</feature>
<organism evidence="20 21">
    <name type="scientific">Wohlfahrtiimonas chitiniclastica</name>
    <dbReference type="NCBI Taxonomy" id="400946"/>
    <lineage>
        <taxon>Bacteria</taxon>
        <taxon>Pseudomonadati</taxon>
        <taxon>Pseudomonadota</taxon>
        <taxon>Gammaproteobacteria</taxon>
        <taxon>Cardiobacteriales</taxon>
        <taxon>Ignatzschineriaceae</taxon>
        <taxon>Wohlfahrtiimonas</taxon>
    </lineage>
</organism>
<keyword evidence="5 13" id="KW-0520">NAD</keyword>
<comment type="catalytic activity">
    <reaction evidence="9">
        <text>sn-glycerol 3-phosphate + NADP(+) = dihydroxyacetone phosphate + NADPH + H(+)</text>
        <dbReference type="Rhea" id="RHEA:11096"/>
        <dbReference type="ChEBI" id="CHEBI:15378"/>
        <dbReference type="ChEBI" id="CHEBI:57597"/>
        <dbReference type="ChEBI" id="CHEBI:57642"/>
        <dbReference type="ChEBI" id="CHEBI:57783"/>
        <dbReference type="ChEBI" id="CHEBI:58349"/>
        <dbReference type="EC" id="1.1.1.94"/>
    </reaction>
    <physiologicalReaction direction="right-to-left" evidence="9">
        <dbReference type="Rhea" id="RHEA:11098"/>
    </physiologicalReaction>
</comment>
<evidence type="ECO:0000256" key="2">
    <source>
        <dbReference type="ARBA" id="ARBA00022516"/>
    </source>
</evidence>
<feature type="binding site" evidence="13">
    <location>
        <position position="239"/>
    </location>
    <ligand>
        <name>sn-glycerol 3-phosphate</name>
        <dbReference type="ChEBI" id="CHEBI:57597"/>
    </ligand>
</feature>
<dbReference type="FunFam" id="3.40.50.720:FF:000019">
    <property type="entry name" value="Glycerol-3-phosphate dehydrogenase [NAD(P)+]"/>
    <property type="match status" value="1"/>
</dbReference>
<dbReference type="GO" id="GO:0008654">
    <property type="term" value="P:phospholipid biosynthetic process"/>
    <property type="evidence" value="ECO:0007669"/>
    <property type="project" value="UniProtKB-KW"/>
</dbReference>
<comment type="function">
    <text evidence="13">Catalyzes the reduction of the glycolytic intermediate dihydroxyacetone phosphate (DHAP) to sn-glycerol 3-phosphate (G3P), the key precursor for phospholipid synthesis.</text>
</comment>
<dbReference type="PANTHER" id="PTHR11728:SF1">
    <property type="entry name" value="GLYCEROL-3-PHOSPHATE DEHYDROGENASE [NAD(+)] 2, CHLOROPLASTIC"/>
    <property type="match status" value="1"/>
</dbReference>
<feature type="active site" description="Proton acceptor" evidence="13 14">
    <location>
        <position position="186"/>
    </location>
</feature>